<keyword evidence="1" id="KW-1133">Transmembrane helix</keyword>
<feature type="transmembrane region" description="Helical" evidence="1">
    <location>
        <begin position="21"/>
        <end position="45"/>
    </location>
</feature>
<organism evidence="2 3">
    <name type="scientific">Massariosphaeria phaeospora</name>
    <dbReference type="NCBI Taxonomy" id="100035"/>
    <lineage>
        <taxon>Eukaryota</taxon>
        <taxon>Fungi</taxon>
        <taxon>Dikarya</taxon>
        <taxon>Ascomycota</taxon>
        <taxon>Pezizomycotina</taxon>
        <taxon>Dothideomycetes</taxon>
        <taxon>Pleosporomycetidae</taxon>
        <taxon>Pleosporales</taxon>
        <taxon>Pleosporales incertae sedis</taxon>
        <taxon>Massariosphaeria</taxon>
    </lineage>
</organism>
<reference evidence="2 3" key="1">
    <citation type="submission" date="2020-01" db="EMBL/GenBank/DDBJ databases">
        <authorList>
            <consortium name="DOE Joint Genome Institute"/>
            <person name="Haridas S."/>
            <person name="Albert R."/>
            <person name="Binder M."/>
            <person name="Bloem J."/>
            <person name="Labutti K."/>
            <person name="Salamov A."/>
            <person name="Andreopoulos B."/>
            <person name="Baker S.E."/>
            <person name="Barry K."/>
            <person name="Bills G."/>
            <person name="Bluhm B.H."/>
            <person name="Cannon C."/>
            <person name="Castanera R."/>
            <person name="Culley D.E."/>
            <person name="Daum C."/>
            <person name="Ezra D."/>
            <person name="Gonzalez J.B."/>
            <person name="Henrissat B."/>
            <person name="Kuo A."/>
            <person name="Liang C."/>
            <person name="Lipzen A."/>
            <person name="Lutzoni F."/>
            <person name="Magnuson J."/>
            <person name="Mondo S."/>
            <person name="Nolan M."/>
            <person name="Ohm R."/>
            <person name="Pangilinan J."/>
            <person name="Park H.-J.H."/>
            <person name="Ramirez L."/>
            <person name="Alfaro M."/>
            <person name="Sun H."/>
            <person name="Tritt A."/>
            <person name="Yoshinaga Y."/>
            <person name="Zwiers L.-H.L."/>
            <person name="Turgeon B.G."/>
            <person name="Goodwin S.B."/>
            <person name="Spatafora J.W."/>
            <person name="Crous P.W."/>
            <person name="Grigoriev I.V."/>
        </authorList>
    </citation>
    <scope>NUCLEOTIDE SEQUENCE [LARGE SCALE GENOMIC DNA]</scope>
    <source>
        <strain evidence="2 3">CBS 611.86</strain>
    </source>
</reference>
<accession>A0A7C8MAC0</accession>
<sequence>PIFNKPVCTERQYRISRILYLVFQVLLVILSTVVIGLKAMTVIFIEDNRDTGFEFETGDPEPTVLAALPRHLYTAPAKLALVAAAISMFVGIGHAVFVVLDWKHGKRTQAYHFRRNAMFLHFTNSILVLFSLVSISVTHRSSSHFRAGYVNFRADRPSADDGMRYNIGTFDLETWSCELKMADGARMVAEDYGRQCHLELAGRFVMIPFAVLGFALAGLGISQMIVGKRTPEGERLKTEDEGVEMGKFNA</sequence>
<proteinExistence type="predicted"/>
<feature type="transmembrane region" description="Helical" evidence="1">
    <location>
        <begin position="79"/>
        <end position="99"/>
    </location>
</feature>
<dbReference type="OrthoDB" id="5238025at2759"/>
<dbReference type="EMBL" id="JAADJZ010000009">
    <property type="protein sequence ID" value="KAF2872779.1"/>
    <property type="molecule type" value="Genomic_DNA"/>
</dbReference>
<dbReference type="AlphaFoldDB" id="A0A7C8MAC0"/>
<keyword evidence="3" id="KW-1185">Reference proteome</keyword>
<comment type="caution">
    <text evidence="2">The sequence shown here is derived from an EMBL/GenBank/DDBJ whole genome shotgun (WGS) entry which is preliminary data.</text>
</comment>
<feature type="transmembrane region" description="Helical" evidence="1">
    <location>
        <begin position="204"/>
        <end position="226"/>
    </location>
</feature>
<evidence type="ECO:0000313" key="2">
    <source>
        <dbReference type="EMBL" id="KAF2872779.1"/>
    </source>
</evidence>
<evidence type="ECO:0000256" key="1">
    <source>
        <dbReference type="SAM" id="Phobius"/>
    </source>
</evidence>
<evidence type="ECO:0000313" key="3">
    <source>
        <dbReference type="Proteomes" id="UP000481861"/>
    </source>
</evidence>
<dbReference type="Proteomes" id="UP000481861">
    <property type="component" value="Unassembled WGS sequence"/>
</dbReference>
<protein>
    <submittedName>
        <fullName evidence="2">Uncharacterized protein</fullName>
    </submittedName>
</protein>
<gene>
    <name evidence="2" type="ORF">BDV95DRAFT_477763</name>
</gene>
<feature type="non-terminal residue" evidence="2">
    <location>
        <position position="250"/>
    </location>
</feature>
<feature type="transmembrane region" description="Helical" evidence="1">
    <location>
        <begin position="119"/>
        <end position="137"/>
    </location>
</feature>
<name>A0A7C8MAC0_9PLEO</name>
<feature type="non-terminal residue" evidence="2">
    <location>
        <position position="1"/>
    </location>
</feature>
<keyword evidence="1" id="KW-0812">Transmembrane</keyword>
<keyword evidence="1" id="KW-0472">Membrane</keyword>